<evidence type="ECO:0000313" key="2">
    <source>
        <dbReference type="Proteomes" id="UP000238589"/>
    </source>
</evidence>
<protein>
    <submittedName>
        <fullName evidence="1">Uncharacterized protein</fullName>
    </submittedName>
</protein>
<sequence>MTAWQDRTIEQRNLLNPAFCAIAVWHLARGYATEATALGTDQVGLPFKLAFVGMSLVLRGQTREQLPRTITSSLATWVHDHPLERSAVAKGVVVLRQTVREALLFGTQHELLALDGPWITSGESQTKKIKTYLGASSAEVRDCMRQAAFVGRWLCKAGAPTTVLALLGVQA</sequence>
<dbReference type="Pfam" id="PF20131">
    <property type="entry name" value="MC3"/>
    <property type="match status" value="1"/>
</dbReference>
<organism evidence="1 2">
    <name type="scientific">Malikia granosa</name>
    <dbReference type="NCBI Taxonomy" id="263067"/>
    <lineage>
        <taxon>Bacteria</taxon>
        <taxon>Pseudomonadati</taxon>
        <taxon>Pseudomonadota</taxon>
        <taxon>Betaproteobacteria</taxon>
        <taxon>Burkholderiales</taxon>
        <taxon>Comamonadaceae</taxon>
        <taxon>Malikia</taxon>
    </lineage>
</organism>
<gene>
    <name evidence="1" type="ORF">C6P64_07755</name>
</gene>
<dbReference type="Proteomes" id="UP000238589">
    <property type="component" value="Unassembled WGS sequence"/>
</dbReference>
<keyword evidence="2" id="KW-1185">Reference proteome</keyword>
<name>A0A2S9K5J8_9BURK</name>
<proteinExistence type="predicted"/>
<dbReference type="RefSeq" id="WP_105747992.1">
    <property type="nucleotide sequence ID" value="NZ_PVLQ01000025.1"/>
</dbReference>
<evidence type="ECO:0000313" key="1">
    <source>
        <dbReference type="EMBL" id="PRD65739.1"/>
    </source>
</evidence>
<dbReference type="OrthoDB" id="7059377at2"/>
<dbReference type="InterPro" id="IPR045390">
    <property type="entry name" value="ABC-3C_MC3"/>
</dbReference>
<accession>A0A2S9K5J8</accession>
<dbReference type="AlphaFoldDB" id="A0A2S9K5J8"/>
<comment type="caution">
    <text evidence="1">The sequence shown here is derived from an EMBL/GenBank/DDBJ whole genome shotgun (WGS) entry which is preliminary data.</text>
</comment>
<reference evidence="1 2" key="1">
    <citation type="submission" date="2018-03" db="EMBL/GenBank/DDBJ databases">
        <title>Comparative genomics illustrates the genes involved in a hyperalkaliphilic mechanisms of Serpentinomonas isolated from highly-alkaline calcium-rich serpentinized springs.</title>
        <authorList>
            <person name="Suzuki S."/>
            <person name="Ishii S."/>
            <person name="Walworth N."/>
            <person name="Bird L."/>
            <person name="Kuenen J.G."/>
            <person name="Nealson K.H."/>
        </authorList>
    </citation>
    <scope>NUCLEOTIDE SEQUENCE [LARGE SCALE GENOMIC DNA]</scope>
    <source>
        <strain evidence="1 2">P1</strain>
    </source>
</reference>
<dbReference type="EMBL" id="PVLQ01000025">
    <property type="protein sequence ID" value="PRD65739.1"/>
    <property type="molecule type" value="Genomic_DNA"/>
</dbReference>